<proteinExistence type="predicted"/>
<keyword evidence="3" id="KW-1185">Reference proteome</keyword>
<name>A0AAW0GNY8_9APHY</name>
<sequence>MQTEHLNDWVFISPHWWQLSYKDLSWAYRRRYQWTQSGGKAAIHPRPPWHHDQLYVDKDRWQDGLESMEQLELNPDLVGVRGALSTLGPYEEDVGISGVGISSHLGTQEHIPLLAAELDQDDFVASQKTWYNLVRDLMGSTPIRAPHNLLDDVDLSVKLWDLDLSDDVKFDSSEFVDHTDSELSTDSDPMPTTPHGDKKSYAAVVFDEHVPQTVLAPSPSKPLNATAVDFIPARTPLPESTPSPDSLGTPYASLGYEFHFPSLNAQQATSRSGAKSLPPNLRKDEYGFYLNTSDMTSSPSSVIRSHTSTRTATPKRQSTALLPAFLTEPSTPSRTRQSKTREIVDRLRSATASGEASRQARKPEPDLTPTGDEQMQPKLRDIEHLSDRMAAIDGWITNVIETEEAKATEARANKDGWIEGTAIPSQPIRVVKNKKSHKRSSSSVNSTYPMTPPSTSSLSTHPSPASSLTSFGLPVTPTSTSFPSSSYYPYPTPYTNAQAAYMQTLQLQMQAHAQAQAQWQMQMSGMLAPSFTMFQGGVVPAYSMPQPIPVYEGGKITGSSGIRHV</sequence>
<dbReference type="EMBL" id="JASBNA010000005">
    <property type="protein sequence ID" value="KAK7691314.1"/>
    <property type="molecule type" value="Genomic_DNA"/>
</dbReference>
<feature type="region of interest" description="Disordered" evidence="1">
    <location>
        <begin position="425"/>
        <end position="471"/>
    </location>
</feature>
<evidence type="ECO:0000313" key="2">
    <source>
        <dbReference type="EMBL" id="KAK7691314.1"/>
    </source>
</evidence>
<comment type="caution">
    <text evidence="2">The sequence shown here is derived from an EMBL/GenBank/DDBJ whole genome shotgun (WGS) entry which is preliminary data.</text>
</comment>
<reference evidence="2 3" key="1">
    <citation type="submission" date="2022-09" db="EMBL/GenBank/DDBJ databases">
        <authorList>
            <person name="Palmer J.M."/>
        </authorList>
    </citation>
    <scope>NUCLEOTIDE SEQUENCE [LARGE SCALE GENOMIC DNA]</scope>
    <source>
        <strain evidence="2 3">DSM 7382</strain>
    </source>
</reference>
<dbReference type="Proteomes" id="UP001385951">
    <property type="component" value="Unassembled WGS sequence"/>
</dbReference>
<feature type="compositionally biased region" description="Basic and acidic residues" evidence="1">
    <location>
        <begin position="339"/>
        <end position="348"/>
    </location>
</feature>
<evidence type="ECO:0000313" key="3">
    <source>
        <dbReference type="Proteomes" id="UP001385951"/>
    </source>
</evidence>
<feature type="region of interest" description="Disordered" evidence="1">
    <location>
        <begin position="292"/>
        <end position="378"/>
    </location>
</feature>
<organism evidence="2 3">
    <name type="scientific">Cerrena zonata</name>
    <dbReference type="NCBI Taxonomy" id="2478898"/>
    <lineage>
        <taxon>Eukaryota</taxon>
        <taxon>Fungi</taxon>
        <taxon>Dikarya</taxon>
        <taxon>Basidiomycota</taxon>
        <taxon>Agaricomycotina</taxon>
        <taxon>Agaricomycetes</taxon>
        <taxon>Polyporales</taxon>
        <taxon>Cerrenaceae</taxon>
        <taxon>Cerrena</taxon>
    </lineage>
</organism>
<feature type="compositionally biased region" description="Polar residues" evidence="1">
    <location>
        <begin position="292"/>
        <end position="320"/>
    </location>
</feature>
<protein>
    <submittedName>
        <fullName evidence="2">Uncharacterized protein</fullName>
    </submittedName>
</protein>
<feature type="compositionally biased region" description="Basic residues" evidence="1">
    <location>
        <begin position="431"/>
        <end position="440"/>
    </location>
</feature>
<dbReference type="AlphaFoldDB" id="A0AAW0GNY8"/>
<gene>
    <name evidence="2" type="ORF">QCA50_004708</name>
</gene>
<evidence type="ECO:0000256" key="1">
    <source>
        <dbReference type="SAM" id="MobiDB-lite"/>
    </source>
</evidence>
<accession>A0AAW0GNY8</accession>
<feature type="compositionally biased region" description="Low complexity" evidence="1">
    <location>
        <begin position="441"/>
        <end position="471"/>
    </location>
</feature>